<dbReference type="InterPro" id="IPR036291">
    <property type="entry name" value="NAD(P)-bd_dom_sf"/>
</dbReference>
<dbReference type="Gene3D" id="3.40.50.720">
    <property type="entry name" value="NAD(P)-binding Rossmann-like Domain"/>
    <property type="match status" value="1"/>
</dbReference>
<dbReference type="Pfam" id="PF13561">
    <property type="entry name" value="adh_short_C2"/>
    <property type="match status" value="1"/>
</dbReference>
<accession>A0A429VDC4</accession>
<dbReference type="PROSITE" id="PS00061">
    <property type="entry name" value="ADH_SHORT"/>
    <property type="match status" value="1"/>
</dbReference>
<dbReference type="SUPFAM" id="SSF51735">
    <property type="entry name" value="NAD(P)-binding Rossmann-fold domains"/>
    <property type="match status" value="1"/>
</dbReference>
<dbReference type="NCBIfam" id="NF005559">
    <property type="entry name" value="PRK07231.1"/>
    <property type="match status" value="1"/>
</dbReference>
<evidence type="ECO:0000256" key="1">
    <source>
        <dbReference type="ARBA" id="ARBA00006484"/>
    </source>
</evidence>
<reference evidence="2 3" key="1">
    <citation type="submission" date="2018-12" db="EMBL/GenBank/DDBJ databases">
        <title>Sphingomonas sp. HMF7854 Genome sequencing and assembly.</title>
        <authorList>
            <person name="Cha I."/>
            <person name="Kang H."/>
            <person name="Kim H."/>
            <person name="Kang J."/>
            <person name="Joh K."/>
        </authorList>
    </citation>
    <scope>NUCLEOTIDE SEQUENCE [LARGE SCALE GENOMIC DNA]</scope>
    <source>
        <strain evidence="2 3">HMF7854</strain>
    </source>
</reference>
<gene>
    <name evidence="2" type="ORF">HMF7854_14620</name>
</gene>
<dbReference type="OrthoDB" id="9789398at2"/>
<dbReference type="InterPro" id="IPR002347">
    <property type="entry name" value="SDR_fam"/>
</dbReference>
<evidence type="ECO:0000313" key="3">
    <source>
        <dbReference type="Proteomes" id="UP000274661"/>
    </source>
</evidence>
<dbReference type="EMBL" id="RWJF01000001">
    <property type="protein sequence ID" value="RST31933.1"/>
    <property type="molecule type" value="Genomic_DNA"/>
</dbReference>
<name>A0A429VDC4_9SPHN</name>
<dbReference type="AlphaFoldDB" id="A0A429VDC4"/>
<dbReference type="CDD" id="cd05233">
    <property type="entry name" value="SDR_c"/>
    <property type="match status" value="1"/>
</dbReference>
<dbReference type="PRINTS" id="PR00080">
    <property type="entry name" value="SDRFAMILY"/>
</dbReference>
<dbReference type="PANTHER" id="PTHR43943:SF2">
    <property type="entry name" value="DEHYDROGENASE_REDUCTASE 4"/>
    <property type="match status" value="1"/>
</dbReference>
<dbReference type="PRINTS" id="PR00081">
    <property type="entry name" value="GDHRDH"/>
</dbReference>
<comment type="similarity">
    <text evidence="1">Belongs to the short-chain dehydrogenases/reductases (SDR) family.</text>
</comment>
<evidence type="ECO:0000313" key="2">
    <source>
        <dbReference type="EMBL" id="RST31933.1"/>
    </source>
</evidence>
<keyword evidence="3" id="KW-1185">Reference proteome</keyword>
<sequence>MTSLFDLTGKIAIVTGSSRGIGRAIAEGFAEQGARVVISSRKQDACEAVAAEINNRHGEGTATAIAASISDKQALEDLVSETRARFGQIDVLVCNAASNPYYGPMAGISDEQFRKILDNNVLANHWLVQLVAPEMVERKNGSIIVVSSVGGLTSSTVIGAYNISKAADLQLVRNLAAEFGPSGVRVNAIAPGLVRTDFARALWENPAILASVTAHAALRRIGEPRELAGAACFLASDAASFVTGQTLVVDGGSTFGAGF</sequence>
<organism evidence="2 3">
    <name type="scientific">Sphingomonas ginkgonis</name>
    <dbReference type="NCBI Taxonomy" id="2315330"/>
    <lineage>
        <taxon>Bacteria</taxon>
        <taxon>Pseudomonadati</taxon>
        <taxon>Pseudomonadota</taxon>
        <taxon>Alphaproteobacteria</taxon>
        <taxon>Sphingomonadales</taxon>
        <taxon>Sphingomonadaceae</taxon>
        <taxon>Sphingomonas</taxon>
    </lineage>
</organism>
<proteinExistence type="inferred from homology"/>
<dbReference type="RefSeq" id="WP_126719873.1">
    <property type="nucleotide sequence ID" value="NZ_RWJF01000001.1"/>
</dbReference>
<dbReference type="PANTHER" id="PTHR43943">
    <property type="entry name" value="DEHYDROGENASE/REDUCTASE (SDR FAMILY) MEMBER 4"/>
    <property type="match status" value="1"/>
</dbReference>
<dbReference type="InterPro" id="IPR020904">
    <property type="entry name" value="Sc_DH/Rdtase_CS"/>
</dbReference>
<dbReference type="Proteomes" id="UP000274661">
    <property type="component" value="Unassembled WGS sequence"/>
</dbReference>
<comment type="caution">
    <text evidence="2">The sequence shown here is derived from an EMBL/GenBank/DDBJ whole genome shotgun (WGS) entry which is preliminary data.</text>
</comment>
<dbReference type="FunFam" id="3.40.50.720:FF:000084">
    <property type="entry name" value="Short-chain dehydrogenase reductase"/>
    <property type="match status" value="1"/>
</dbReference>
<protein>
    <submittedName>
        <fullName evidence="2">SDR family oxidoreductase</fullName>
    </submittedName>
</protein>